<sequence>MSPEFPSTKSITDLDDYSILMILSYIKNIREKIRLKRVCLRFYRLSSESLRLDHQSISDRKDIYYSSEIRPFTRTEKRVRLPFDKILSNCPKLKEFNSTACDRVCYNVNRLPCQLIYLERLTLHGWSNVKMSSSIVRRCVNLKYLDLGCIKMGRAYEFFTTDLHMIKSNQLTTLKLHGVHYSLNNLQTFMSTYGSKLQIFQYSSSLITATSSTNLPNGLMITPFDSNFFSTLIQIVFNFCPNLNQFKLVLVDHDGFGYPMSIPNLVPLEHLSSLFIESEQRGFSIDLLEIILQNCPSLEFLCIVARFLSDVRVVSLCKKYCPLIKKVNQRPVE</sequence>
<accession>T1JUA1</accession>
<name>T1JUA1_TETUR</name>
<dbReference type="Proteomes" id="UP000015104">
    <property type="component" value="Unassembled WGS sequence"/>
</dbReference>
<dbReference type="Gene3D" id="3.80.10.10">
    <property type="entry name" value="Ribonuclease Inhibitor"/>
    <property type="match status" value="1"/>
</dbReference>
<organism evidence="1 2">
    <name type="scientific">Tetranychus urticae</name>
    <name type="common">Two-spotted spider mite</name>
    <dbReference type="NCBI Taxonomy" id="32264"/>
    <lineage>
        <taxon>Eukaryota</taxon>
        <taxon>Metazoa</taxon>
        <taxon>Ecdysozoa</taxon>
        <taxon>Arthropoda</taxon>
        <taxon>Chelicerata</taxon>
        <taxon>Arachnida</taxon>
        <taxon>Acari</taxon>
        <taxon>Acariformes</taxon>
        <taxon>Trombidiformes</taxon>
        <taxon>Prostigmata</taxon>
        <taxon>Eleutherengona</taxon>
        <taxon>Raphignathae</taxon>
        <taxon>Tetranychoidea</taxon>
        <taxon>Tetranychidae</taxon>
        <taxon>Tetranychus</taxon>
    </lineage>
</organism>
<reference evidence="1" key="2">
    <citation type="submission" date="2015-06" db="UniProtKB">
        <authorList>
            <consortium name="EnsemblMetazoa"/>
        </authorList>
    </citation>
    <scope>IDENTIFICATION</scope>
</reference>
<dbReference type="RefSeq" id="XP_015794950.2">
    <property type="nucleotide sequence ID" value="XM_015939464.2"/>
</dbReference>
<evidence type="ECO:0008006" key="3">
    <source>
        <dbReference type="Google" id="ProtNLM"/>
    </source>
</evidence>
<keyword evidence="2" id="KW-1185">Reference proteome</keyword>
<reference evidence="2" key="1">
    <citation type="submission" date="2011-08" db="EMBL/GenBank/DDBJ databases">
        <authorList>
            <person name="Rombauts S."/>
        </authorList>
    </citation>
    <scope>NUCLEOTIDE SEQUENCE</scope>
    <source>
        <strain evidence="2">London</strain>
    </source>
</reference>
<dbReference type="EMBL" id="CAEY01000775">
    <property type="status" value="NOT_ANNOTATED_CDS"/>
    <property type="molecule type" value="Genomic_DNA"/>
</dbReference>
<dbReference type="AlphaFoldDB" id="T1JUA1"/>
<proteinExistence type="predicted"/>
<evidence type="ECO:0000313" key="1">
    <source>
        <dbReference type="EnsemblMetazoa" id="tetur02g00170.1"/>
    </source>
</evidence>
<dbReference type="EnsemblMetazoa" id="tetur02g00170.1">
    <property type="protein sequence ID" value="tetur02g00170.1"/>
    <property type="gene ID" value="tetur02g00170"/>
</dbReference>
<dbReference type="KEGG" id="tut:107371396"/>
<dbReference type="HOGENOM" id="CLU_804934_0_0_1"/>
<dbReference type="SUPFAM" id="SSF52047">
    <property type="entry name" value="RNI-like"/>
    <property type="match status" value="1"/>
</dbReference>
<evidence type="ECO:0000313" key="2">
    <source>
        <dbReference type="Proteomes" id="UP000015104"/>
    </source>
</evidence>
<dbReference type="GeneID" id="107371396"/>
<dbReference type="InterPro" id="IPR032675">
    <property type="entry name" value="LRR_dom_sf"/>
</dbReference>
<protein>
    <recommendedName>
        <fullName evidence="3">F-box domain-containing protein</fullName>
    </recommendedName>
</protein>